<dbReference type="NCBIfam" id="NF033482">
    <property type="entry name" value="RiPP_thiocil"/>
    <property type="match status" value="1"/>
</dbReference>
<accession>A0A7G1IW53</accession>
<protein>
    <recommendedName>
        <fullName evidence="3">Thiocillin family RiPP</fullName>
    </recommendedName>
</protein>
<evidence type="ECO:0000313" key="1">
    <source>
        <dbReference type="EMBL" id="BCJ10837.1"/>
    </source>
</evidence>
<dbReference type="Proteomes" id="UP000516106">
    <property type="component" value="Chromosome"/>
</dbReference>
<reference evidence="2" key="1">
    <citation type="submission" date="2020-08" db="EMBL/GenBank/DDBJ databases">
        <title>Complete genome sequence of Streptococcus mitis strain Nm-65.</title>
        <authorList>
            <person name="Tabata A."/>
            <person name="Ohkuni H."/>
            <person name="Nagamune H."/>
        </authorList>
    </citation>
    <scope>NUCLEOTIDE SEQUENCE [LARGE SCALE GENOMIC DNA]</scope>
    <source>
        <strain evidence="2">Nm-65</strain>
    </source>
</reference>
<name>A0A7G1IW53_STRMT</name>
<dbReference type="InterPro" id="IPR049803">
    <property type="entry name" value="RiPP_thiocil-like"/>
</dbReference>
<sequence>MENIIDIESVSSTDLFVEEQLEMDNMAGTWGSASTFSSESTFGGCAATASSGGSASSFG</sequence>
<organism evidence="1 2">
    <name type="scientific">Streptococcus mitis</name>
    <dbReference type="NCBI Taxonomy" id="28037"/>
    <lineage>
        <taxon>Bacteria</taxon>
        <taxon>Bacillati</taxon>
        <taxon>Bacillota</taxon>
        <taxon>Bacilli</taxon>
        <taxon>Lactobacillales</taxon>
        <taxon>Streptococcaceae</taxon>
        <taxon>Streptococcus</taxon>
        <taxon>Streptococcus mitis group</taxon>
    </lineage>
</organism>
<evidence type="ECO:0000313" key="2">
    <source>
        <dbReference type="Proteomes" id="UP000516106"/>
    </source>
</evidence>
<dbReference type="EMBL" id="AP023349">
    <property type="protein sequence ID" value="BCJ10837.1"/>
    <property type="molecule type" value="Genomic_DNA"/>
</dbReference>
<dbReference type="AlphaFoldDB" id="A0A7G1IW53"/>
<gene>
    <name evidence="1" type="ORF">SMNM65_12690</name>
</gene>
<evidence type="ECO:0008006" key="3">
    <source>
        <dbReference type="Google" id="ProtNLM"/>
    </source>
</evidence>
<proteinExistence type="predicted"/>